<protein>
    <submittedName>
        <fullName evidence="2">Similar to Uncharacterized protein yxjH acc. no. P42319</fullName>
    </submittedName>
</protein>
<dbReference type="GO" id="GO:0003871">
    <property type="term" value="F:5-methyltetrahydropteroyltriglutamate-homocysteine S-methyltransferase activity"/>
    <property type="evidence" value="ECO:0007669"/>
    <property type="project" value="InterPro"/>
</dbReference>
<organism evidence="2 3">
    <name type="scientific">Pyronema omphalodes (strain CBS 100304)</name>
    <name type="common">Pyronema confluens</name>
    <dbReference type="NCBI Taxonomy" id="1076935"/>
    <lineage>
        <taxon>Eukaryota</taxon>
        <taxon>Fungi</taxon>
        <taxon>Dikarya</taxon>
        <taxon>Ascomycota</taxon>
        <taxon>Pezizomycotina</taxon>
        <taxon>Pezizomycetes</taxon>
        <taxon>Pezizales</taxon>
        <taxon>Pyronemataceae</taxon>
        <taxon>Pyronema</taxon>
    </lineage>
</organism>
<evidence type="ECO:0000313" key="2">
    <source>
        <dbReference type="EMBL" id="CCX33836.1"/>
    </source>
</evidence>
<evidence type="ECO:0000313" key="3">
    <source>
        <dbReference type="Proteomes" id="UP000018144"/>
    </source>
</evidence>
<dbReference type="OMA" id="HFRYMNG"/>
<dbReference type="CDD" id="cd03311">
    <property type="entry name" value="CIMS_C_terminal_like"/>
    <property type="match status" value="1"/>
</dbReference>
<proteinExistence type="predicted"/>
<dbReference type="GO" id="GO:0008270">
    <property type="term" value="F:zinc ion binding"/>
    <property type="evidence" value="ECO:0007669"/>
    <property type="project" value="InterPro"/>
</dbReference>
<dbReference type="PANTHER" id="PTHR43844">
    <property type="entry name" value="METHIONINE SYNTHASE"/>
    <property type="match status" value="1"/>
</dbReference>
<dbReference type="OrthoDB" id="7772923at2759"/>
<dbReference type="Proteomes" id="UP000018144">
    <property type="component" value="Unassembled WGS sequence"/>
</dbReference>
<name>U4LNX5_PYROM</name>
<dbReference type="Pfam" id="PF01717">
    <property type="entry name" value="Meth_synt_2"/>
    <property type="match status" value="1"/>
</dbReference>
<dbReference type="Gene3D" id="3.20.20.210">
    <property type="match status" value="1"/>
</dbReference>
<reference evidence="2 3" key="1">
    <citation type="journal article" date="2013" name="PLoS Genet.">
        <title>The genome and development-dependent transcriptomes of Pyronema confluens: a window into fungal evolution.</title>
        <authorList>
            <person name="Traeger S."/>
            <person name="Altegoer F."/>
            <person name="Freitag M."/>
            <person name="Gabaldon T."/>
            <person name="Kempken F."/>
            <person name="Kumar A."/>
            <person name="Marcet-Houben M."/>
            <person name="Poggeler S."/>
            <person name="Stajich J.E."/>
            <person name="Nowrousian M."/>
        </authorList>
    </citation>
    <scope>NUCLEOTIDE SEQUENCE [LARGE SCALE GENOMIC DNA]</scope>
    <source>
        <strain evidence="3">CBS 100304</strain>
        <tissue evidence="2">Vegetative mycelium</tissue>
    </source>
</reference>
<dbReference type="eggNOG" id="ENOG502QQV2">
    <property type="taxonomic scope" value="Eukaryota"/>
</dbReference>
<dbReference type="GO" id="GO:0009086">
    <property type="term" value="P:methionine biosynthetic process"/>
    <property type="evidence" value="ECO:0007669"/>
    <property type="project" value="InterPro"/>
</dbReference>
<dbReference type="PANTHER" id="PTHR43844:SF2">
    <property type="entry name" value="SYNTHASE, VITAMIN-B12 INDEPENDENT, PUTATIVE (AFU_ORTHOLOGUE AFUA_3G12060)-RELATED"/>
    <property type="match status" value="1"/>
</dbReference>
<feature type="domain" description="Cobalamin-independent methionine synthase MetE C-terminal/archaeal" evidence="1">
    <location>
        <begin position="174"/>
        <end position="379"/>
    </location>
</feature>
<gene>
    <name evidence="2" type="ORF">PCON_02078</name>
</gene>
<dbReference type="EMBL" id="HF936249">
    <property type="protein sequence ID" value="CCX33836.1"/>
    <property type="molecule type" value="Genomic_DNA"/>
</dbReference>
<dbReference type="SUPFAM" id="SSF51726">
    <property type="entry name" value="UROD/MetE-like"/>
    <property type="match status" value="1"/>
</dbReference>
<sequence length="403" mass="45461">MSAIKLNPPFRAEHLGSLLRPDYILEARKKFDKGEVSAEELKQLEDKAIKDAVAIQKEVGLCGLTDGEYRFYDGFFDHLEGFTDVAHPPREIFKMYVPDVRAFLAENTKPAATTLCTGKIKHVKSGYLPQFQELAKMVAPEEVKNIKMTLAAPEWFHLRHGEHAYDKAVYANDEEHFNDIAAAYRVELEILYNAGCRNVQIDDPLLACRFSGVSADFCDVSMLEAMRAEGADPDARLDAYIRLYNNCFRDRATKLPELTVGLHLCRGNFRHSMHFSEGGYEHIAVKLFNEINVDTYYLEYDTERAGTFDALKELPKNKSIVLGLITSKFPELEDINELEARVHEAAKIMASGTGETEEEALQRICVSPQCGFASHSEGNLIDAEGMKNKLKLVVDLANKIWKN</sequence>
<dbReference type="InterPro" id="IPR002629">
    <property type="entry name" value="Met_Synth_C/arc"/>
</dbReference>
<dbReference type="AlphaFoldDB" id="U4LNX5"/>
<dbReference type="STRING" id="1076935.U4LNX5"/>
<keyword evidence="3" id="KW-1185">Reference proteome</keyword>
<dbReference type="InterPro" id="IPR038071">
    <property type="entry name" value="UROD/MetE-like_sf"/>
</dbReference>
<evidence type="ECO:0000259" key="1">
    <source>
        <dbReference type="Pfam" id="PF01717"/>
    </source>
</evidence>
<accession>U4LNX5</accession>